<evidence type="ECO:0000313" key="4">
    <source>
        <dbReference type="Proteomes" id="UP000605148"/>
    </source>
</evidence>
<gene>
    <name evidence="3" type="ORF">GCM10011316_10650</name>
</gene>
<sequence>MTANTTFYVMAPPDADPDITAAETAERLVFVPDRFSILAFAFSVPWMLVHRMWFVLLGYLALTLAIELVAFWTVGAAAGVAALAVSFAFGLEAQGLRKWSLERKGYRQVGLVAAGDLEEAEIRFFHGTLSARSGPQSGGEEDGPVRSAPARVAGWPVPRIGSEQVIGLTLGRETRR</sequence>
<proteinExistence type="predicted"/>
<evidence type="ECO:0000256" key="2">
    <source>
        <dbReference type="SAM" id="Phobius"/>
    </source>
</evidence>
<protein>
    <recommendedName>
        <fullName evidence="5">DUF2628 domain-containing protein</fullName>
    </recommendedName>
</protein>
<keyword evidence="2" id="KW-0472">Membrane</keyword>
<comment type="caution">
    <text evidence="3">The sequence shown here is derived from an EMBL/GenBank/DDBJ whole genome shotgun (WGS) entry which is preliminary data.</text>
</comment>
<reference evidence="3" key="2">
    <citation type="submission" date="2020-09" db="EMBL/GenBank/DDBJ databases">
        <authorList>
            <person name="Sun Q."/>
            <person name="Zhou Y."/>
        </authorList>
    </citation>
    <scope>NUCLEOTIDE SEQUENCE</scope>
    <source>
        <strain evidence="3">CGMCC 1.12426</strain>
    </source>
</reference>
<feature type="transmembrane region" description="Helical" evidence="2">
    <location>
        <begin position="68"/>
        <end position="91"/>
    </location>
</feature>
<evidence type="ECO:0000313" key="3">
    <source>
        <dbReference type="EMBL" id="GGB40448.1"/>
    </source>
</evidence>
<dbReference type="Pfam" id="PF10947">
    <property type="entry name" value="DUF2628"/>
    <property type="match status" value="1"/>
</dbReference>
<evidence type="ECO:0008006" key="5">
    <source>
        <dbReference type="Google" id="ProtNLM"/>
    </source>
</evidence>
<keyword evidence="2" id="KW-0812">Transmembrane</keyword>
<organism evidence="3 4">
    <name type="scientific">Roseibium aquae</name>
    <dbReference type="NCBI Taxonomy" id="1323746"/>
    <lineage>
        <taxon>Bacteria</taxon>
        <taxon>Pseudomonadati</taxon>
        <taxon>Pseudomonadota</taxon>
        <taxon>Alphaproteobacteria</taxon>
        <taxon>Hyphomicrobiales</taxon>
        <taxon>Stappiaceae</taxon>
        <taxon>Roseibium</taxon>
    </lineage>
</organism>
<feature type="transmembrane region" description="Helical" evidence="2">
    <location>
        <begin position="37"/>
        <end position="62"/>
    </location>
</feature>
<keyword evidence="2" id="KW-1133">Transmembrane helix</keyword>
<accession>A0A916TEL8</accession>
<dbReference type="AlphaFoldDB" id="A0A916TEL8"/>
<dbReference type="EMBL" id="BMFA01000002">
    <property type="protein sequence ID" value="GGB40448.1"/>
    <property type="molecule type" value="Genomic_DNA"/>
</dbReference>
<dbReference type="RefSeq" id="WP_208998316.1">
    <property type="nucleotide sequence ID" value="NZ_BMFA01000002.1"/>
</dbReference>
<evidence type="ECO:0000256" key="1">
    <source>
        <dbReference type="SAM" id="MobiDB-lite"/>
    </source>
</evidence>
<dbReference type="InterPro" id="IPR024399">
    <property type="entry name" value="DUF2628"/>
</dbReference>
<reference evidence="3" key="1">
    <citation type="journal article" date="2014" name="Int. J. Syst. Evol. Microbiol.">
        <title>Complete genome sequence of Corynebacterium casei LMG S-19264T (=DSM 44701T), isolated from a smear-ripened cheese.</title>
        <authorList>
            <consortium name="US DOE Joint Genome Institute (JGI-PGF)"/>
            <person name="Walter F."/>
            <person name="Albersmeier A."/>
            <person name="Kalinowski J."/>
            <person name="Ruckert C."/>
        </authorList>
    </citation>
    <scope>NUCLEOTIDE SEQUENCE</scope>
    <source>
        <strain evidence="3">CGMCC 1.12426</strain>
    </source>
</reference>
<keyword evidence="4" id="KW-1185">Reference proteome</keyword>
<feature type="region of interest" description="Disordered" evidence="1">
    <location>
        <begin position="131"/>
        <end position="150"/>
    </location>
</feature>
<name>A0A916TEL8_9HYPH</name>
<dbReference type="Proteomes" id="UP000605148">
    <property type="component" value="Unassembled WGS sequence"/>
</dbReference>